<dbReference type="InterPro" id="IPR013342">
    <property type="entry name" value="Mandelate_racemase_C"/>
</dbReference>
<dbReference type="PANTHER" id="PTHR48080">
    <property type="entry name" value="D-GALACTONATE DEHYDRATASE-RELATED"/>
    <property type="match status" value="1"/>
</dbReference>
<comment type="caution">
    <text evidence="3">The sequence shown here is derived from an EMBL/GenBank/DDBJ whole genome shotgun (WGS) entry which is preliminary data.</text>
</comment>
<dbReference type="Pfam" id="PF13378">
    <property type="entry name" value="MR_MLE_C"/>
    <property type="match status" value="1"/>
</dbReference>
<dbReference type="InterPro" id="IPR034593">
    <property type="entry name" value="DgoD-like"/>
</dbReference>
<name>A0ABD5UKF9_9EURY</name>
<sequence>MEITDVQTARIGGSSAVVRIDTDEGTSGYGEAVVETAPQPVFEVIQAIANRYLIGEDPAPIERHRRQFQDAVWYHDGPIMNSAFSGIETALWDIKGKALGVPVYELLGGPVRDKVRVYKWIGEKTRENLAEQAHERVEEGLTCIKFSPTSNDPKKYPQVIDEVTDIVSDVRDAVGPKIDIMLDPASRWKLAEAKHIASELEEFNPLVAEDFISPYYIPAVEKLADSTNIPYALGDRRYRLREFEEIIQRDAAAVLQPDICHSGGLAEIKKIASAAEHHGMRIAPHNPLGPVALASALHVDLSVPNFLIQEIAHTDFDEEGDAGFGSWALSEHIDTDILEIEDGYIPAPNKPGLGVSIDDEVFEDQPPVPDEPLFFDRDNFHVPEW</sequence>
<keyword evidence="1 3" id="KW-0456">Lyase</keyword>
<evidence type="ECO:0000313" key="3">
    <source>
        <dbReference type="EMBL" id="MFC6890000.1"/>
    </source>
</evidence>
<gene>
    <name evidence="3" type="primary">dgoD</name>
    <name evidence="3" type="ORF">ACFQEY_13410</name>
</gene>
<dbReference type="SUPFAM" id="SSF51604">
    <property type="entry name" value="Enolase C-terminal domain-like"/>
    <property type="match status" value="1"/>
</dbReference>
<dbReference type="PROSITE" id="PS00908">
    <property type="entry name" value="MR_MLE_1"/>
    <property type="match status" value="1"/>
</dbReference>
<dbReference type="Proteomes" id="UP001596333">
    <property type="component" value="Unassembled WGS sequence"/>
</dbReference>
<dbReference type="RefSeq" id="WP_379769406.1">
    <property type="nucleotide sequence ID" value="NZ_JBHSXI010000015.1"/>
</dbReference>
<dbReference type="Gene3D" id="3.30.390.10">
    <property type="entry name" value="Enolase-like, N-terminal domain"/>
    <property type="match status" value="1"/>
</dbReference>
<feature type="domain" description="Mandelate racemase/muconate lactonizing enzyme C-terminal" evidence="2">
    <location>
        <begin position="126"/>
        <end position="230"/>
    </location>
</feature>
<keyword evidence="4" id="KW-1185">Reference proteome</keyword>
<dbReference type="SFLD" id="SFLDG00179">
    <property type="entry name" value="mandelate_racemase"/>
    <property type="match status" value="1"/>
</dbReference>
<dbReference type="SFLD" id="SFLDS00001">
    <property type="entry name" value="Enolase"/>
    <property type="match status" value="1"/>
</dbReference>
<evidence type="ECO:0000256" key="1">
    <source>
        <dbReference type="ARBA" id="ARBA00023239"/>
    </source>
</evidence>
<dbReference type="EC" id="4.2.1.6" evidence="3"/>
<dbReference type="SUPFAM" id="SSF54826">
    <property type="entry name" value="Enolase N-terminal domain-like"/>
    <property type="match status" value="1"/>
</dbReference>
<dbReference type="AlphaFoldDB" id="A0ABD5UKF9"/>
<organism evidence="3 4">
    <name type="scientific">Halorubrum trueperi</name>
    <dbReference type="NCBI Taxonomy" id="2004704"/>
    <lineage>
        <taxon>Archaea</taxon>
        <taxon>Methanobacteriati</taxon>
        <taxon>Methanobacteriota</taxon>
        <taxon>Stenosarchaea group</taxon>
        <taxon>Halobacteria</taxon>
        <taxon>Halobacteriales</taxon>
        <taxon>Haloferacaceae</taxon>
        <taxon>Halorubrum</taxon>
    </lineage>
</organism>
<accession>A0ABD5UKF9</accession>
<dbReference type="NCBIfam" id="NF010624">
    <property type="entry name" value="PRK14017.1"/>
    <property type="match status" value="1"/>
</dbReference>
<dbReference type="SMART" id="SM00922">
    <property type="entry name" value="MR_MLE"/>
    <property type="match status" value="1"/>
</dbReference>
<dbReference type="InterPro" id="IPR029017">
    <property type="entry name" value="Enolase-like_N"/>
</dbReference>
<dbReference type="Pfam" id="PF02746">
    <property type="entry name" value="MR_MLE_N"/>
    <property type="match status" value="1"/>
</dbReference>
<dbReference type="InterPro" id="IPR013341">
    <property type="entry name" value="Mandelate_racemase_N_dom"/>
</dbReference>
<reference evidence="3 4" key="1">
    <citation type="journal article" date="2019" name="Int. J. Syst. Evol. Microbiol.">
        <title>The Global Catalogue of Microorganisms (GCM) 10K type strain sequencing project: providing services to taxonomists for standard genome sequencing and annotation.</title>
        <authorList>
            <consortium name="The Broad Institute Genomics Platform"/>
            <consortium name="The Broad Institute Genome Sequencing Center for Infectious Disease"/>
            <person name="Wu L."/>
            <person name="Ma J."/>
        </authorList>
    </citation>
    <scope>NUCLEOTIDE SEQUENCE [LARGE SCALE GENOMIC DNA]</scope>
    <source>
        <strain evidence="3 4">Y73</strain>
    </source>
</reference>
<proteinExistence type="predicted"/>
<protein>
    <submittedName>
        <fullName evidence="3">Galactonate dehydratase</fullName>
        <ecNumber evidence="3">4.2.1.6</ecNumber>
    </submittedName>
</protein>
<dbReference type="InterPro" id="IPR036849">
    <property type="entry name" value="Enolase-like_C_sf"/>
</dbReference>
<dbReference type="InterPro" id="IPR018110">
    <property type="entry name" value="Mandel_Rmase/mucon_lact_enz_CS"/>
</dbReference>
<dbReference type="InterPro" id="IPR029065">
    <property type="entry name" value="Enolase_C-like"/>
</dbReference>
<evidence type="ECO:0000313" key="4">
    <source>
        <dbReference type="Proteomes" id="UP001596333"/>
    </source>
</evidence>
<dbReference type="Gene3D" id="3.20.20.120">
    <property type="entry name" value="Enolase-like C-terminal domain"/>
    <property type="match status" value="1"/>
</dbReference>
<evidence type="ECO:0000259" key="2">
    <source>
        <dbReference type="SMART" id="SM00922"/>
    </source>
</evidence>
<dbReference type="PANTHER" id="PTHR48080:SF2">
    <property type="entry name" value="D-GALACTONATE DEHYDRATASE"/>
    <property type="match status" value="1"/>
</dbReference>
<dbReference type="GO" id="GO:0008869">
    <property type="term" value="F:galactonate dehydratase activity"/>
    <property type="evidence" value="ECO:0007669"/>
    <property type="project" value="UniProtKB-EC"/>
</dbReference>
<dbReference type="EMBL" id="JBHSXI010000015">
    <property type="protein sequence ID" value="MFC6890000.1"/>
    <property type="molecule type" value="Genomic_DNA"/>
</dbReference>